<evidence type="ECO:0000313" key="14">
    <source>
        <dbReference type="Proteomes" id="UP001201873"/>
    </source>
</evidence>
<accession>A0ABT0JXT7</accession>
<evidence type="ECO:0000259" key="11">
    <source>
        <dbReference type="Pfam" id="PF02875"/>
    </source>
</evidence>
<reference evidence="13 14" key="1">
    <citation type="submission" date="2022-04" db="EMBL/GenBank/DDBJ databases">
        <title>Genome diversity in the genus Frankia.</title>
        <authorList>
            <person name="Carlos-Shanley C."/>
            <person name="Hahn D."/>
        </authorList>
    </citation>
    <scope>NUCLEOTIDE SEQUENCE [LARGE SCALE GENOMIC DNA]</scope>
    <source>
        <strain evidence="13 14">Ag45/Mut15</strain>
    </source>
</reference>
<organism evidence="13 14">
    <name type="scientific">Frankia umida</name>
    <dbReference type="NCBI Taxonomy" id="573489"/>
    <lineage>
        <taxon>Bacteria</taxon>
        <taxon>Bacillati</taxon>
        <taxon>Actinomycetota</taxon>
        <taxon>Actinomycetes</taxon>
        <taxon>Frankiales</taxon>
        <taxon>Frankiaceae</taxon>
        <taxon>Frankia</taxon>
    </lineage>
</organism>
<gene>
    <name evidence="13" type="ORF">MXD59_11345</name>
</gene>
<evidence type="ECO:0000256" key="6">
    <source>
        <dbReference type="ARBA" id="ARBA00022840"/>
    </source>
</evidence>
<dbReference type="GO" id="GO:0016874">
    <property type="term" value="F:ligase activity"/>
    <property type="evidence" value="ECO:0007669"/>
    <property type="project" value="UniProtKB-KW"/>
</dbReference>
<proteinExistence type="inferred from homology"/>
<keyword evidence="6 10" id="KW-0067">ATP-binding</keyword>
<evidence type="ECO:0000256" key="3">
    <source>
        <dbReference type="ARBA" id="ARBA00022598"/>
    </source>
</evidence>
<dbReference type="InterPro" id="IPR001645">
    <property type="entry name" value="Folylpolyglutamate_synth"/>
</dbReference>
<evidence type="ECO:0000256" key="4">
    <source>
        <dbReference type="ARBA" id="ARBA00022723"/>
    </source>
</evidence>
<dbReference type="InterPro" id="IPR018109">
    <property type="entry name" value="Folylpolyglutamate_synth_CS"/>
</dbReference>
<dbReference type="PANTHER" id="PTHR11136:SF0">
    <property type="entry name" value="DIHYDROFOLATE SYNTHETASE-RELATED"/>
    <property type="match status" value="1"/>
</dbReference>
<dbReference type="NCBIfam" id="TIGR01499">
    <property type="entry name" value="folC"/>
    <property type="match status" value="1"/>
</dbReference>
<dbReference type="InterPro" id="IPR036615">
    <property type="entry name" value="Mur_ligase_C_dom_sf"/>
</dbReference>
<dbReference type="Pfam" id="PF02875">
    <property type="entry name" value="Mur_ligase_C"/>
    <property type="match status" value="1"/>
</dbReference>
<feature type="domain" description="Mur ligase C-terminal" evidence="11">
    <location>
        <begin position="288"/>
        <end position="410"/>
    </location>
</feature>
<dbReference type="SUPFAM" id="SSF53244">
    <property type="entry name" value="MurD-like peptide ligases, peptide-binding domain"/>
    <property type="match status" value="1"/>
</dbReference>
<name>A0ABT0JXT7_9ACTN</name>
<evidence type="ECO:0000256" key="10">
    <source>
        <dbReference type="PIRNR" id="PIRNR001563"/>
    </source>
</evidence>
<evidence type="ECO:0000256" key="2">
    <source>
        <dbReference type="ARBA" id="ARBA00013025"/>
    </source>
</evidence>
<comment type="caution">
    <text evidence="13">The sequence shown here is derived from an EMBL/GenBank/DDBJ whole genome shotgun (WGS) entry which is preliminary data.</text>
</comment>
<evidence type="ECO:0000313" key="13">
    <source>
        <dbReference type="EMBL" id="MCK9876360.1"/>
    </source>
</evidence>
<comment type="catalytic activity">
    <reaction evidence="9">
        <text>(6S)-5,6,7,8-tetrahydrofolyl-(gamma-L-Glu)(n) + L-glutamate + ATP = (6S)-5,6,7,8-tetrahydrofolyl-(gamma-L-Glu)(n+1) + ADP + phosphate + H(+)</text>
        <dbReference type="Rhea" id="RHEA:10580"/>
        <dbReference type="Rhea" id="RHEA-COMP:14738"/>
        <dbReference type="Rhea" id="RHEA-COMP:14740"/>
        <dbReference type="ChEBI" id="CHEBI:15378"/>
        <dbReference type="ChEBI" id="CHEBI:29985"/>
        <dbReference type="ChEBI" id="CHEBI:30616"/>
        <dbReference type="ChEBI" id="CHEBI:43474"/>
        <dbReference type="ChEBI" id="CHEBI:141005"/>
        <dbReference type="ChEBI" id="CHEBI:456216"/>
        <dbReference type="EC" id="6.3.2.17"/>
    </reaction>
</comment>
<evidence type="ECO:0000256" key="5">
    <source>
        <dbReference type="ARBA" id="ARBA00022741"/>
    </source>
</evidence>
<dbReference type="InterPro" id="IPR004101">
    <property type="entry name" value="Mur_ligase_C"/>
</dbReference>
<dbReference type="EMBL" id="JALKFT010000009">
    <property type="protein sequence ID" value="MCK9876360.1"/>
    <property type="molecule type" value="Genomic_DNA"/>
</dbReference>
<dbReference type="Pfam" id="PF08245">
    <property type="entry name" value="Mur_ligase_M"/>
    <property type="match status" value="1"/>
</dbReference>
<dbReference type="PANTHER" id="PTHR11136">
    <property type="entry name" value="FOLYLPOLYGLUTAMATE SYNTHASE-RELATED"/>
    <property type="match status" value="1"/>
</dbReference>
<evidence type="ECO:0000259" key="12">
    <source>
        <dbReference type="Pfam" id="PF08245"/>
    </source>
</evidence>
<dbReference type="SUPFAM" id="SSF53623">
    <property type="entry name" value="MurD-like peptide ligases, catalytic domain"/>
    <property type="match status" value="1"/>
</dbReference>
<keyword evidence="3 10" id="KW-0436">Ligase</keyword>
<dbReference type="InterPro" id="IPR036565">
    <property type="entry name" value="Mur-like_cat_sf"/>
</dbReference>
<keyword evidence="4" id="KW-0479">Metal-binding</keyword>
<dbReference type="EC" id="6.3.2.17" evidence="2"/>
<evidence type="ECO:0000256" key="7">
    <source>
        <dbReference type="ARBA" id="ARBA00022842"/>
    </source>
</evidence>
<evidence type="ECO:0000256" key="1">
    <source>
        <dbReference type="ARBA" id="ARBA00008276"/>
    </source>
</evidence>
<dbReference type="RefSeq" id="WP_248824646.1">
    <property type="nucleotide sequence ID" value="NZ_JALKFT010000009.1"/>
</dbReference>
<dbReference type="Gene3D" id="3.90.190.20">
    <property type="entry name" value="Mur ligase, C-terminal domain"/>
    <property type="match status" value="1"/>
</dbReference>
<sequence length="424" mass="44726">MNESVDLEKQAITAQPPVPSLDRMRELARRLGDPQRRFPVIHLTGTNGKTSTARITASLLGAAGLRVGLYTSPHLERVNERLVLDGQPADDEAFARCVGAAVDAATPMAERPTFFELLTAAAFGWFAERAVDVAVVEVGLLGRWDATNIADGRVAVVTSVGADHLDYAGSLDGVAREKAGIVKPGSRLVLGDVAARFDQVFARTPAADVVRLGAQFAFDNGRPDPAGAGRRGDPRTPLAHYDDVLLALHGTYQQTNAACALTAVEAFVGHRLPADVVEAGLATVRAPGRLEIVGTDPPRVLDGAHNPAAAAALARSLAEEFPGQRWNVVYGALRGHDFEATLAELDPDRIAAVLCCEPASPRAIPAQELVAAAGRLGLRPALALADVTTAVRHALEQAAPATAILVTGSFYHLTEARRVLTSTR</sequence>
<comment type="similarity">
    <text evidence="1 10">Belongs to the folylpolyglutamate synthase family.</text>
</comment>
<feature type="domain" description="Mur ligase central" evidence="12">
    <location>
        <begin position="44"/>
        <end position="263"/>
    </location>
</feature>
<dbReference type="PROSITE" id="PS01011">
    <property type="entry name" value="FOLYLPOLYGLU_SYNT_1"/>
    <property type="match status" value="1"/>
</dbReference>
<protein>
    <recommendedName>
        <fullName evidence="2">tetrahydrofolate synthase</fullName>
        <ecNumber evidence="2">6.3.2.17</ecNumber>
    </recommendedName>
    <alternativeName>
        <fullName evidence="8">Tetrahydrofolylpolyglutamate synthase</fullName>
    </alternativeName>
</protein>
<dbReference type="InterPro" id="IPR013221">
    <property type="entry name" value="Mur_ligase_cen"/>
</dbReference>
<dbReference type="Gene3D" id="3.40.1190.10">
    <property type="entry name" value="Mur-like, catalytic domain"/>
    <property type="match status" value="1"/>
</dbReference>
<evidence type="ECO:0000256" key="8">
    <source>
        <dbReference type="ARBA" id="ARBA00030592"/>
    </source>
</evidence>
<keyword evidence="14" id="KW-1185">Reference proteome</keyword>
<keyword evidence="5 10" id="KW-0547">Nucleotide-binding</keyword>
<dbReference type="PIRSF" id="PIRSF001563">
    <property type="entry name" value="Folylpolyglu_synth"/>
    <property type="match status" value="1"/>
</dbReference>
<dbReference type="Proteomes" id="UP001201873">
    <property type="component" value="Unassembled WGS sequence"/>
</dbReference>
<evidence type="ECO:0000256" key="9">
    <source>
        <dbReference type="ARBA" id="ARBA00047493"/>
    </source>
</evidence>
<keyword evidence="7" id="KW-0460">Magnesium</keyword>